<comment type="caution">
    <text evidence="1">The sequence shown here is derived from an EMBL/GenBank/DDBJ whole genome shotgun (WGS) entry which is preliminary data.</text>
</comment>
<evidence type="ECO:0000313" key="2">
    <source>
        <dbReference type="Proteomes" id="UP001281147"/>
    </source>
</evidence>
<keyword evidence="2" id="KW-1185">Reference proteome</keyword>
<proteinExistence type="predicted"/>
<sequence length="423" mass="47824">MSLHKTGSEQSEKQQDATSRAWIMGAEAFKRRMPHHDGMKALWETQWKFACTRSVYPFHDGRYKDFEPIFLHLIEHNINDATSVEYTKAFFPIAESLAAQGDEAAATSDDKTASDLYLRACTVYRIARFPHITAFPDVSCPVKWRGWEAQREVYLKAATKWEQPVTEVLVPHTRHQGRDRHKIPVYVRVPIATAKEAKKYPVVLLMTGLDGYRPDFTAQFEELLTRGWGVVAVEIPGTADCPADSADPESPDRLWTSPLDWMAQDGRFDMTQVAVWGLSTGGYYAVRIAHTHRHQLLGCIAQVAGSHYLFDHEWLQTIEGHEYPFELLPALATKYGYSSVEEYKKGAQKKFSLLQAGIVQKPSTRLLLINGVLDGLMPIEDSMILFEYGTPKEARFFKGASHMGCPMASASVYSWIESLVTLE</sequence>
<protein>
    <submittedName>
        <fullName evidence="1">Uncharacterized protein</fullName>
    </submittedName>
</protein>
<dbReference type="Proteomes" id="UP001281147">
    <property type="component" value="Unassembled WGS sequence"/>
</dbReference>
<dbReference type="EMBL" id="JAUTXU010000038">
    <property type="protein sequence ID" value="KAK3717190.1"/>
    <property type="molecule type" value="Genomic_DNA"/>
</dbReference>
<evidence type="ECO:0000313" key="1">
    <source>
        <dbReference type="EMBL" id="KAK3717190.1"/>
    </source>
</evidence>
<name>A0ACC3NIP4_9PEZI</name>
<gene>
    <name evidence="1" type="ORF">LTR37_005899</name>
</gene>
<reference evidence="1" key="1">
    <citation type="submission" date="2023-07" db="EMBL/GenBank/DDBJ databases">
        <title>Black Yeasts Isolated from many extreme environments.</title>
        <authorList>
            <person name="Coleine C."/>
            <person name="Stajich J.E."/>
            <person name="Selbmann L."/>
        </authorList>
    </citation>
    <scope>NUCLEOTIDE SEQUENCE</scope>
    <source>
        <strain evidence="1">CCFEE 5714</strain>
    </source>
</reference>
<accession>A0ACC3NIP4</accession>
<organism evidence="1 2">
    <name type="scientific">Vermiconidia calcicola</name>
    <dbReference type="NCBI Taxonomy" id="1690605"/>
    <lineage>
        <taxon>Eukaryota</taxon>
        <taxon>Fungi</taxon>
        <taxon>Dikarya</taxon>
        <taxon>Ascomycota</taxon>
        <taxon>Pezizomycotina</taxon>
        <taxon>Dothideomycetes</taxon>
        <taxon>Dothideomycetidae</taxon>
        <taxon>Mycosphaerellales</taxon>
        <taxon>Extremaceae</taxon>
        <taxon>Vermiconidia</taxon>
    </lineage>
</organism>